<gene>
    <name evidence="1" type="ORF">F8377_04490</name>
</gene>
<dbReference type="EMBL" id="WBZJ01000001">
    <property type="protein sequence ID" value="KAB3523666.1"/>
    <property type="molecule type" value="Genomic_DNA"/>
</dbReference>
<dbReference type="Proteomes" id="UP000436181">
    <property type="component" value="Unassembled WGS sequence"/>
</dbReference>
<comment type="caution">
    <text evidence="1">The sequence shown here is derived from an EMBL/GenBank/DDBJ whole genome shotgun (WGS) entry which is preliminary data.</text>
</comment>
<keyword evidence="2" id="KW-1185">Reference proteome</keyword>
<reference evidence="1 2" key="1">
    <citation type="submission" date="2019-10" db="EMBL/GenBank/DDBJ databases">
        <title>Corynebacterium sp novel species isolated from the respiratory tract of Marmot.</title>
        <authorList>
            <person name="Zhang G."/>
        </authorList>
    </citation>
    <scope>NUCLEOTIDE SEQUENCE [LARGE SCALE GENOMIC DNA]</scope>
    <source>
        <strain evidence="1 2">336</strain>
    </source>
</reference>
<dbReference type="Gene3D" id="1.10.287.100">
    <property type="match status" value="1"/>
</dbReference>
<dbReference type="Gene3D" id="3.40.50.10900">
    <property type="entry name" value="PAC-like subunit"/>
    <property type="match status" value="1"/>
</dbReference>
<dbReference type="InterPro" id="IPR038389">
    <property type="entry name" value="PSMG2_sf"/>
</dbReference>
<dbReference type="SUPFAM" id="SSF159659">
    <property type="entry name" value="Cgl1923-like"/>
    <property type="match status" value="1"/>
</dbReference>
<name>A0ABQ6VMH9_9CORY</name>
<dbReference type="PIRSF" id="PIRSF028754">
    <property type="entry name" value="UCP028754"/>
    <property type="match status" value="1"/>
</dbReference>
<evidence type="ECO:0000313" key="1">
    <source>
        <dbReference type="EMBL" id="KAB3523666.1"/>
    </source>
</evidence>
<proteinExistence type="predicted"/>
<accession>A0ABQ6VMH9</accession>
<dbReference type="InterPro" id="IPR008492">
    <property type="entry name" value="Rv2714-like"/>
</dbReference>
<dbReference type="InterPro" id="IPR019151">
    <property type="entry name" value="Proteasome_assmbl_chaperone_2"/>
</dbReference>
<protein>
    <submittedName>
        <fullName evidence="1">PAC2 family protein</fullName>
    </submittedName>
</protein>
<dbReference type="RefSeq" id="WP_151844293.1">
    <property type="nucleotide sequence ID" value="NZ_WBZJ01000001.1"/>
</dbReference>
<evidence type="ECO:0000313" key="2">
    <source>
        <dbReference type="Proteomes" id="UP000436181"/>
    </source>
</evidence>
<sequence>MYDLEYPAPVVHGDQSDSPVPLIVALQGYADAGQAVVNVGTHLLQALDNQLVASFNLDQLVDYRSRRPGVTLDHNSIVDSDRMSLNLHVLKDDSGQPFLLLAGPEPDLKWEAFSDSVVQLARRLNVHRVVSLYSAPMTVPHTRPLIVSAHASDPALLQDFATWDSRMIIPGAASLETELKLARSGVETVGLTAHVPHYIAANDYPEATVKLLQAVSSTIDREFPLSALEGDQSRVQQQLENQMEDSPEIAQVVQALEGQYDAEVERRRRRRENNLLQPGEEIPTGDELGAEFEAFLADVADKDTEPGDD</sequence>
<dbReference type="Pfam" id="PF09754">
    <property type="entry name" value="PAC2"/>
    <property type="match status" value="1"/>
</dbReference>
<organism evidence="1 2">
    <name type="scientific">Corynebacterium zhongnanshanii</name>
    <dbReference type="NCBI Taxonomy" id="2768834"/>
    <lineage>
        <taxon>Bacteria</taxon>
        <taxon>Bacillati</taxon>
        <taxon>Actinomycetota</taxon>
        <taxon>Actinomycetes</taxon>
        <taxon>Mycobacteriales</taxon>
        <taxon>Corynebacteriaceae</taxon>
        <taxon>Corynebacterium</taxon>
    </lineage>
</organism>